<keyword evidence="1" id="KW-0472">Membrane</keyword>
<dbReference type="Proteomes" id="UP000196694">
    <property type="component" value="Unassembled WGS sequence"/>
</dbReference>
<proteinExistence type="predicted"/>
<dbReference type="CDD" id="cd06530">
    <property type="entry name" value="S26_SPase_I"/>
    <property type="match status" value="1"/>
</dbReference>
<comment type="caution">
    <text evidence="2">The sequence shown here is derived from an EMBL/GenBank/DDBJ whole genome shotgun (WGS) entry which is preliminary data.</text>
</comment>
<protein>
    <submittedName>
        <fullName evidence="2">Signal peptidase I</fullName>
    </submittedName>
</protein>
<sequence length="371" mass="40947">MESRFRDIMNLITVSIILVFVALSFARLLDAPLALAVVAGRSMEPNYMLGDLVILAKKQPRIGDVVLWCTGYTHCVMHRLVDIQDGMAVTKGDANPVPDQPVPLSAVKYVVVARIPRIAVAAIIAPLAVYWLTNIARAAVTGIEAVEAASVFAVTLYIVFTLGAPILAPIPPQSSSIESMMPMITLKHIALERGSVLIKYNVENTVLMDIQNCTVAGDGITSHCSPYLLPGDTVYVHVPQLFYQELFMTGIIEYKLSFTATLSYGFLLADYTIRVPWKKPILKLNCTTIVVKNMNPVPLDVNTTIYYLDVIPGPGTRYEESNLQSTPLKVDPWSIVTIPLERGHDRVYVVARYQWLGGDIVETRLAATCRR</sequence>
<accession>A0A211YLJ9</accession>
<organism evidence="2 3">
    <name type="scientific">Pyrodictium delaneyi</name>
    <dbReference type="NCBI Taxonomy" id="1273541"/>
    <lineage>
        <taxon>Archaea</taxon>
        <taxon>Thermoproteota</taxon>
        <taxon>Thermoprotei</taxon>
        <taxon>Desulfurococcales</taxon>
        <taxon>Pyrodictiaceae</taxon>
        <taxon>Pyrodictium</taxon>
    </lineage>
</organism>
<dbReference type="InterPro" id="IPR019533">
    <property type="entry name" value="Peptidase_S26"/>
</dbReference>
<evidence type="ECO:0000313" key="2">
    <source>
        <dbReference type="EMBL" id="OWJ53890.1"/>
    </source>
</evidence>
<feature type="transmembrane region" description="Helical" evidence="1">
    <location>
        <begin position="115"/>
        <end position="133"/>
    </location>
</feature>
<dbReference type="GO" id="GO:0016020">
    <property type="term" value="C:membrane"/>
    <property type="evidence" value="ECO:0007669"/>
    <property type="project" value="InterPro"/>
</dbReference>
<dbReference type="NCBIfam" id="TIGR02228">
    <property type="entry name" value="sigpep_I_arch"/>
    <property type="match status" value="1"/>
</dbReference>
<keyword evidence="1" id="KW-1133">Transmembrane helix</keyword>
<dbReference type="GeneID" id="26098682"/>
<feature type="transmembrane region" description="Helical" evidence="1">
    <location>
        <begin position="145"/>
        <end position="168"/>
    </location>
</feature>
<gene>
    <name evidence="2" type="ORF">Pdsh_08330</name>
</gene>
<dbReference type="EMBL" id="NCQP01000007">
    <property type="protein sequence ID" value="OWJ53890.1"/>
    <property type="molecule type" value="Genomic_DNA"/>
</dbReference>
<dbReference type="OrthoDB" id="4822at2157"/>
<dbReference type="RefSeq" id="WP_055407697.1">
    <property type="nucleotide sequence ID" value="NZ_CP013011.1"/>
</dbReference>
<evidence type="ECO:0000313" key="3">
    <source>
        <dbReference type="Proteomes" id="UP000196694"/>
    </source>
</evidence>
<evidence type="ECO:0000256" key="1">
    <source>
        <dbReference type="SAM" id="Phobius"/>
    </source>
</evidence>
<keyword evidence="3" id="KW-1185">Reference proteome</keyword>
<dbReference type="AlphaFoldDB" id="A0A211YLJ9"/>
<reference evidence="2 3" key="1">
    <citation type="submission" date="2017-05" db="EMBL/GenBank/DDBJ databases">
        <title>The draft genome of the hyperthermophilic archaeon 'Pyrodictium delaneyi strain Hulk', an iron and nitrate reducer, reveals the capacity for sulfate reduction.</title>
        <authorList>
            <person name="Demey L.M."/>
            <person name="Miller C."/>
            <person name="Manzella M."/>
            <person name="Reguera G."/>
            <person name="Kashefi K."/>
        </authorList>
    </citation>
    <scope>NUCLEOTIDE SEQUENCE [LARGE SCALE GENOMIC DNA]</scope>
    <source>
        <strain evidence="2 3">Hulk</strain>
    </source>
</reference>
<keyword evidence="1" id="KW-0812">Transmembrane</keyword>
<dbReference type="GO" id="GO:0006465">
    <property type="term" value="P:signal peptide processing"/>
    <property type="evidence" value="ECO:0007669"/>
    <property type="project" value="InterPro"/>
</dbReference>
<dbReference type="GO" id="GO:0004252">
    <property type="term" value="F:serine-type endopeptidase activity"/>
    <property type="evidence" value="ECO:0007669"/>
    <property type="project" value="InterPro"/>
</dbReference>
<dbReference type="InterPro" id="IPR001733">
    <property type="entry name" value="Peptidase_S26B"/>
</dbReference>
<name>A0A211YLJ9_9CREN</name>